<dbReference type="Proteomes" id="UP000527616">
    <property type="component" value="Unassembled WGS sequence"/>
</dbReference>
<comment type="similarity">
    <text evidence="3">Belongs to the RimP family.</text>
</comment>
<dbReference type="AlphaFoldDB" id="A0A7Z0DBH0"/>
<dbReference type="Pfam" id="PF02576">
    <property type="entry name" value="RimP_N"/>
    <property type="match status" value="1"/>
</dbReference>
<dbReference type="InterPro" id="IPR028989">
    <property type="entry name" value="RimP_N"/>
</dbReference>
<keyword evidence="2 3" id="KW-0690">Ribosome biogenesis</keyword>
<protein>
    <recommendedName>
        <fullName evidence="3">Ribosome maturation factor RimP</fullName>
    </recommendedName>
</protein>
<dbReference type="SUPFAM" id="SSF74942">
    <property type="entry name" value="YhbC-like, C-terminal domain"/>
    <property type="match status" value="1"/>
</dbReference>
<evidence type="ECO:0000259" key="5">
    <source>
        <dbReference type="Pfam" id="PF17384"/>
    </source>
</evidence>
<keyword evidence="1 3" id="KW-0963">Cytoplasm</keyword>
<dbReference type="RefSeq" id="WP_343045974.1">
    <property type="nucleotide sequence ID" value="NZ_JACBZS010000001.1"/>
</dbReference>
<comment type="caution">
    <text evidence="6">The sequence shown here is derived from an EMBL/GenBank/DDBJ whole genome shotgun (WGS) entry which is preliminary data.</text>
</comment>
<feature type="domain" description="Ribosome maturation factor RimP N-terminal" evidence="4">
    <location>
        <begin position="10"/>
        <end position="85"/>
    </location>
</feature>
<dbReference type="GO" id="GO:0000028">
    <property type="term" value="P:ribosomal small subunit assembly"/>
    <property type="evidence" value="ECO:0007669"/>
    <property type="project" value="TreeGrafter"/>
</dbReference>
<dbReference type="SUPFAM" id="SSF75420">
    <property type="entry name" value="YhbC-like, N-terminal domain"/>
    <property type="match status" value="1"/>
</dbReference>
<dbReference type="GO" id="GO:0006412">
    <property type="term" value="P:translation"/>
    <property type="evidence" value="ECO:0007669"/>
    <property type="project" value="TreeGrafter"/>
</dbReference>
<reference evidence="6 7" key="1">
    <citation type="submission" date="2020-07" db="EMBL/GenBank/DDBJ databases">
        <title>Sequencing the genomes of 1000 actinobacteria strains.</title>
        <authorList>
            <person name="Klenk H.-P."/>
        </authorList>
    </citation>
    <scope>NUCLEOTIDE SEQUENCE [LARGE SCALE GENOMIC DNA]</scope>
    <source>
        <strain evidence="6 7">DSM 103164</strain>
    </source>
</reference>
<evidence type="ECO:0000256" key="1">
    <source>
        <dbReference type="ARBA" id="ARBA00022490"/>
    </source>
</evidence>
<evidence type="ECO:0000313" key="7">
    <source>
        <dbReference type="Proteomes" id="UP000527616"/>
    </source>
</evidence>
<dbReference type="InterPro" id="IPR035956">
    <property type="entry name" value="RimP_N_sf"/>
</dbReference>
<comment type="function">
    <text evidence="3">Required for maturation of 30S ribosomal subunits.</text>
</comment>
<evidence type="ECO:0000256" key="3">
    <source>
        <dbReference type="HAMAP-Rule" id="MF_01077"/>
    </source>
</evidence>
<dbReference type="InterPro" id="IPR036847">
    <property type="entry name" value="RimP_C_sf"/>
</dbReference>
<comment type="subcellular location">
    <subcellularLocation>
        <location evidence="3">Cytoplasm</location>
    </subcellularLocation>
</comment>
<accession>A0A7Z0DBH0</accession>
<keyword evidence="7" id="KW-1185">Reference proteome</keyword>
<dbReference type="PANTHER" id="PTHR33867:SF1">
    <property type="entry name" value="RIBOSOME MATURATION FACTOR RIMP"/>
    <property type="match status" value="1"/>
</dbReference>
<name>A0A7Z0DBH0_9ACTN</name>
<evidence type="ECO:0000259" key="4">
    <source>
        <dbReference type="Pfam" id="PF02576"/>
    </source>
</evidence>
<dbReference type="InterPro" id="IPR003728">
    <property type="entry name" value="Ribosome_maturation_RimP"/>
</dbReference>
<feature type="domain" description="Ribosome maturation factor RimP C-terminal" evidence="5">
    <location>
        <begin position="89"/>
        <end position="154"/>
    </location>
</feature>
<proteinExistence type="inferred from homology"/>
<dbReference type="Gene3D" id="3.30.300.70">
    <property type="entry name" value="RimP-like superfamily, N-terminal"/>
    <property type="match status" value="1"/>
</dbReference>
<dbReference type="GO" id="GO:0005829">
    <property type="term" value="C:cytosol"/>
    <property type="evidence" value="ECO:0007669"/>
    <property type="project" value="TreeGrafter"/>
</dbReference>
<dbReference type="HAMAP" id="MF_01077">
    <property type="entry name" value="RimP"/>
    <property type="match status" value="1"/>
</dbReference>
<dbReference type="PANTHER" id="PTHR33867">
    <property type="entry name" value="RIBOSOME MATURATION FACTOR RIMP"/>
    <property type="match status" value="1"/>
</dbReference>
<dbReference type="EMBL" id="JACBZS010000001">
    <property type="protein sequence ID" value="NYI72238.1"/>
    <property type="molecule type" value="Genomic_DNA"/>
</dbReference>
<evidence type="ECO:0000313" key="6">
    <source>
        <dbReference type="EMBL" id="NYI72238.1"/>
    </source>
</evidence>
<organism evidence="6 7">
    <name type="scientific">Naumannella cuiyingiana</name>
    <dbReference type="NCBI Taxonomy" id="1347891"/>
    <lineage>
        <taxon>Bacteria</taxon>
        <taxon>Bacillati</taxon>
        <taxon>Actinomycetota</taxon>
        <taxon>Actinomycetes</taxon>
        <taxon>Propionibacteriales</taxon>
        <taxon>Propionibacteriaceae</taxon>
        <taxon>Naumannella</taxon>
    </lineage>
</organism>
<gene>
    <name evidence="3" type="primary">rimP</name>
    <name evidence="6" type="ORF">GGQ54_002798</name>
</gene>
<dbReference type="Pfam" id="PF17384">
    <property type="entry name" value="DUF150_C"/>
    <property type="match status" value="1"/>
</dbReference>
<evidence type="ECO:0000256" key="2">
    <source>
        <dbReference type="ARBA" id="ARBA00022517"/>
    </source>
</evidence>
<dbReference type="CDD" id="cd01734">
    <property type="entry name" value="YlxS_C"/>
    <property type="match status" value="1"/>
</dbReference>
<dbReference type="InterPro" id="IPR028998">
    <property type="entry name" value="RimP_C"/>
</dbReference>
<sequence length="169" mass="18347">MNEPQLVAEITPLLAQFDLELDALDVRPAGRRTLLRITVDGDGPDGRGPSLDDIAEATRAISRRLDESSAVGNGAFTLEVSSRGVSAPLVRPEHWRRNLDRLVRVRPRAGADRSDEPIEGRISGVTDDAALISVDGTETRIPFEDVEKATVQVELSKKRPTADAAAEEE</sequence>